<keyword evidence="2" id="KW-0378">Hydrolase</keyword>
<gene>
    <name evidence="5" type="ORF">CEUSTIGMA_g5788.t1</name>
</gene>
<keyword evidence="6" id="KW-1185">Reference proteome</keyword>
<dbReference type="InterPro" id="IPR017853">
    <property type="entry name" value="GH"/>
</dbReference>
<protein>
    <recommendedName>
        <fullName evidence="7">Glycoside hydrolase family 1 protein</fullName>
    </recommendedName>
</protein>
<dbReference type="PANTHER" id="PTHR10353">
    <property type="entry name" value="GLYCOSYL HYDROLASE"/>
    <property type="match status" value="1"/>
</dbReference>
<dbReference type="EMBL" id="BEGY01000031">
    <property type="protein sequence ID" value="GAX78346.1"/>
    <property type="molecule type" value="Genomic_DNA"/>
</dbReference>
<dbReference type="InterPro" id="IPR001360">
    <property type="entry name" value="Glyco_hydro_1"/>
</dbReference>
<keyword evidence="3" id="KW-0326">Glycosidase</keyword>
<dbReference type="PANTHER" id="PTHR10353:SF36">
    <property type="entry name" value="LP05116P"/>
    <property type="match status" value="1"/>
</dbReference>
<evidence type="ECO:0000256" key="1">
    <source>
        <dbReference type="ARBA" id="ARBA00010838"/>
    </source>
</evidence>
<dbReference type="GO" id="GO:0005975">
    <property type="term" value="P:carbohydrate metabolic process"/>
    <property type="evidence" value="ECO:0007669"/>
    <property type="project" value="InterPro"/>
</dbReference>
<reference evidence="5 6" key="1">
    <citation type="submission" date="2017-08" db="EMBL/GenBank/DDBJ databases">
        <title>Acidophilic green algal genome provides insights into adaptation to an acidic environment.</title>
        <authorList>
            <person name="Hirooka S."/>
            <person name="Hirose Y."/>
            <person name="Kanesaki Y."/>
            <person name="Higuchi S."/>
            <person name="Fujiwara T."/>
            <person name="Onuma R."/>
            <person name="Era A."/>
            <person name="Ohbayashi R."/>
            <person name="Uzuka A."/>
            <person name="Nozaki H."/>
            <person name="Yoshikawa H."/>
            <person name="Miyagishima S.Y."/>
        </authorList>
    </citation>
    <scope>NUCLEOTIDE SEQUENCE [LARGE SCALE GENOMIC DNA]</scope>
    <source>
        <strain evidence="5 6">NIES-2499</strain>
    </source>
</reference>
<comment type="caution">
    <text evidence="5">The sequence shown here is derived from an EMBL/GenBank/DDBJ whole genome shotgun (WGS) entry which is preliminary data.</text>
</comment>
<dbReference type="STRING" id="1157962.A0A250X5M9"/>
<evidence type="ECO:0000256" key="3">
    <source>
        <dbReference type="ARBA" id="ARBA00023295"/>
    </source>
</evidence>
<comment type="similarity">
    <text evidence="1 4">Belongs to the glycosyl hydrolase 1 family.</text>
</comment>
<dbReference type="PRINTS" id="PR00131">
    <property type="entry name" value="GLHYDRLASE1"/>
</dbReference>
<evidence type="ECO:0000256" key="2">
    <source>
        <dbReference type="ARBA" id="ARBA00022801"/>
    </source>
</evidence>
<name>A0A250X5M9_9CHLO</name>
<accession>A0A250X5M9</accession>
<dbReference type="AlphaFoldDB" id="A0A250X5M9"/>
<dbReference type="SUPFAM" id="SSF51445">
    <property type="entry name" value="(Trans)glycosidases"/>
    <property type="match status" value="1"/>
</dbReference>
<evidence type="ECO:0008006" key="7">
    <source>
        <dbReference type="Google" id="ProtNLM"/>
    </source>
</evidence>
<sequence>MALKTRSQGTGSSDPYDSKFLKGVAISVWQNSCDDQLSNWSRYAYSRWPFTHFGLVGTTKGKYKIGNSCNFWERYREDIQLAHDVGSNTFRFSFEWGRIEPTHGVIDPAAIKRYHEMLDAMEELGIEPNATLHHFTHPIWFEDKGGFEKEENIEFFVEYSRIIFREFGKRIKLWATFNEPTCYTFLAYIGAMAPPGYIGNMITAGRVLHHMLKAHTAAYHAMKAMEGGSGAQIGLVHHHITFKSRGDNILNYPVKWVCGWMEYWWGWDVVDHWMLTGEFVWKVPVVGTWIKEKDPDGKPPCDWWGINYYSRVVLNWLFQTTGFQGEVMTDMYYPIYPEGMYNAIKRSSKYGIPMYITETGIADSKDDRRSVMIESYYKAVLQALADGYDVRGFYYWTLVDNFEWAVGYTMRFGLYRWEADGSADRVLREGSKALVKLFKTLPDNLEKLKAVAIQSSKKGWSDLGLSGYA</sequence>
<evidence type="ECO:0000256" key="4">
    <source>
        <dbReference type="RuleBase" id="RU003690"/>
    </source>
</evidence>
<dbReference type="OrthoDB" id="65569at2759"/>
<evidence type="ECO:0000313" key="6">
    <source>
        <dbReference type="Proteomes" id="UP000232323"/>
    </source>
</evidence>
<evidence type="ECO:0000313" key="5">
    <source>
        <dbReference type="EMBL" id="GAX78346.1"/>
    </source>
</evidence>
<dbReference type="Gene3D" id="3.20.20.80">
    <property type="entry name" value="Glycosidases"/>
    <property type="match status" value="1"/>
</dbReference>
<organism evidence="5 6">
    <name type="scientific">Chlamydomonas eustigma</name>
    <dbReference type="NCBI Taxonomy" id="1157962"/>
    <lineage>
        <taxon>Eukaryota</taxon>
        <taxon>Viridiplantae</taxon>
        <taxon>Chlorophyta</taxon>
        <taxon>core chlorophytes</taxon>
        <taxon>Chlorophyceae</taxon>
        <taxon>CS clade</taxon>
        <taxon>Chlamydomonadales</taxon>
        <taxon>Chlamydomonadaceae</taxon>
        <taxon>Chlamydomonas</taxon>
    </lineage>
</organism>
<dbReference type="Pfam" id="PF00232">
    <property type="entry name" value="Glyco_hydro_1"/>
    <property type="match status" value="1"/>
</dbReference>
<proteinExistence type="inferred from homology"/>
<dbReference type="Proteomes" id="UP000232323">
    <property type="component" value="Unassembled WGS sequence"/>
</dbReference>
<dbReference type="GO" id="GO:0008422">
    <property type="term" value="F:beta-glucosidase activity"/>
    <property type="evidence" value="ECO:0007669"/>
    <property type="project" value="TreeGrafter"/>
</dbReference>